<dbReference type="EMBL" id="JAAMPJ010000010">
    <property type="protein sequence ID" value="NGY63746.1"/>
    <property type="molecule type" value="Genomic_DNA"/>
</dbReference>
<dbReference type="PANTHER" id="PTHR23023">
    <property type="entry name" value="DIMETHYLANILINE MONOOXYGENASE"/>
    <property type="match status" value="1"/>
</dbReference>
<dbReference type="InterPro" id="IPR050346">
    <property type="entry name" value="FMO-like"/>
</dbReference>
<protein>
    <submittedName>
        <fullName evidence="7">NAD(P)-binding domain-containing protein</fullName>
    </submittedName>
</protein>
<accession>A0A7C9RWE1</accession>
<keyword evidence="3" id="KW-0285">Flavoprotein</keyword>
<keyword evidence="5" id="KW-0521">NADP</keyword>
<gene>
    <name evidence="7" type="ORF">G7043_32985</name>
</gene>
<comment type="similarity">
    <text evidence="1">Belongs to the FMO family.</text>
</comment>
<proteinExistence type="inferred from homology"/>
<dbReference type="Gene3D" id="3.50.50.60">
    <property type="entry name" value="FAD/NAD(P)-binding domain"/>
    <property type="match status" value="1"/>
</dbReference>
<keyword evidence="6" id="KW-0560">Oxidoreductase</keyword>
<dbReference type="Pfam" id="PF00743">
    <property type="entry name" value="FMO-like"/>
    <property type="match status" value="1"/>
</dbReference>
<evidence type="ECO:0000313" key="7">
    <source>
        <dbReference type="EMBL" id="NGY63746.1"/>
    </source>
</evidence>
<comment type="similarity">
    <text evidence="2">Belongs to the FAD-binding monooxygenase family.</text>
</comment>
<organism evidence="7 8">
    <name type="scientific">Lentzea alba</name>
    <dbReference type="NCBI Taxonomy" id="2714351"/>
    <lineage>
        <taxon>Bacteria</taxon>
        <taxon>Bacillati</taxon>
        <taxon>Actinomycetota</taxon>
        <taxon>Actinomycetes</taxon>
        <taxon>Pseudonocardiales</taxon>
        <taxon>Pseudonocardiaceae</taxon>
        <taxon>Lentzea</taxon>
    </lineage>
</organism>
<dbReference type="GO" id="GO:0050660">
    <property type="term" value="F:flavin adenine dinucleotide binding"/>
    <property type="evidence" value="ECO:0007669"/>
    <property type="project" value="InterPro"/>
</dbReference>
<reference evidence="7 8" key="1">
    <citation type="submission" date="2020-03" db="EMBL/GenBank/DDBJ databases">
        <title>Isolation and identification of active actinomycetes.</title>
        <authorList>
            <person name="Sun X."/>
        </authorList>
    </citation>
    <scope>NUCLEOTIDE SEQUENCE [LARGE SCALE GENOMIC DNA]</scope>
    <source>
        <strain evidence="7 8">NEAU-D13</strain>
    </source>
</reference>
<dbReference type="Proteomes" id="UP000481360">
    <property type="component" value="Unassembled WGS sequence"/>
</dbReference>
<name>A0A7C9RWE1_9PSEU</name>
<dbReference type="InterPro" id="IPR036188">
    <property type="entry name" value="FAD/NAD-bd_sf"/>
</dbReference>
<evidence type="ECO:0000256" key="3">
    <source>
        <dbReference type="ARBA" id="ARBA00022630"/>
    </source>
</evidence>
<dbReference type="GO" id="GO:0004499">
    <property type="term" value="F:N,N-dimethylaniline monooxygenase activity"/>
    <property type="evidence" value="ECO:0007669"/>
    <property type="project" value="InterPro"/>
</dbReference>
<dbReference type="GO" id="GO:0050661">
    <property type="term" value="F:NADP binding"/>
    <property type="evidence" value="ECO:0007669"/>
    <property type="project" value="InterPro"/>
</dbReference>
<evidence type="ECO:0000256" key="1">
    <source>
        <dbReference type="ARBA" id="ARBA00009183"/>
    </source>
</evidence>
<comment type="caution">
    <text evidence="7">The sequence shown here is derived from an EMBL/GenBank/DDBJ whole genome shotgun (WGS) entry which is preliminary data.</text>
</comment>
<dbReference type="PRINTS" id="PR00370">
    <property type="entry name" value="FMOXYGENASE"/>
</dbReference>
<evidence type="ECO:0000313" key="8">
    <source>
        <dbReference type="Proteomes" id="UP000481360"/>
    </source>
</evidence>
<dbReference type="AlphaFoldDB" id="A0A7C9RWE1"/>
<dbReference type="PIRSF" id="PIRSF000332">
    <property type="entry name" value="FMO"/>
    <property type="match status" value="1"/>
</dbReference>
<evidence type="ECO:0000256" key="6">
    <source>
        <dbReference type="ARBA" id="ARBA00023002"/>
    </source>
</evidence>
<dbReference type="RefSeq" id="WP_166052410.1">
    <property type="nucleotide sequence ID" value="NZ_JAAMPJ010000010.1"/>
</dbReference>
<dbReference type="SUPFAM" id="SSF51905">
    <property type="entry name" value="FAD/NAD(P)-binding domain"/>
    <property type="match status" value="2"/>
</dbReference>
<evidence type="ECO:0000256" key="5">
    <source>
        <dbReference type="ARBA" id="ARBA00022857"/>
    </source>
</evidence>
<dbReference type="InterPro" id="IPR000960">
    <property type="entry name" value="Flavin_mOase"/>
</dbReference>
<evidence type="ECO:0000256" key="2">
    <source>
        <dbReference type="ARBA" id="ARBA00010139"/>
    </source>
</evidence>
<evidence type="ECO:0000256" key="4">
    <source>
        <dbReference type="ARBA" id="ARBA00022827"/>
    </source>
</evidence>
<keyword evidence="8" id="KW-1185">Reference proteome</keyword>
<keyword evidence="4" id="KW-0274">FAD</keyword>
<sequence>MARGTHCVIGAGFAGLAAARALLKRDVDVHVYEVRPEVGGNWLDGVYDSTHLITSRRSTGFPERPLPADLPDFPHWTVLRDYLKDYTDEFGLREHIRFGTEVTAVVPAGAADGTDGWLVTSRAANGEQTRHYAGVVVANGHHWDKFVPDKPGSFTGAQLHVKDYKRPEDLVGPKVLVVGAGVSACDLAVEAGRTFGTAWISMRRTHHFVPKTVYGKPVSELNNPWIPAWLQRVVSTAMLRVVNGPYSQYGMPEPDHKLFTEQVTVNTQLLYHLRHGTVRYRPDIERFDGRTVRFVDGTAEEFDSVVWATGYLNTFPFLDRGLFEWENGVPRRVCGLLPERVAGLYVFGLIQLRGGAGPMLALSAELLADMVQAQARAGRPISLDLARERKPDARFYASVPEMTRQVERERALLARLRRREHWLDTDEQVGERADGDLVRVPANTAAR</sequence>
<dbReference type="InterPro" id="IPR020946">
    <property type="entry name" value="Flavin_mOase-like"/>
</dbReference>